<dbReference type="EC" id="3.2.1.22" evidence="4"/>
<evidence type="ECO:0000256" key="5">
    <source>
        <dbReference type="SAM" id="SignalP"/>
    </source>
</evidence>
<dbReference type="EMBL" id="PGGS01000705">
    <property type="protein sequence ID" value="PNH02182.1"/>
    <property type="molecule type" value="Genomic_DNA"/>
</dbReference>
<dbReference type="PANTHER" id="PTHR11452:SF75">
    <property type="entry name" value="ALPHA-GALACTOSIDASE MEL1"/>
    <property type="match status" value="1"/>
</dbReference>
<dbReference type="InterPro" id="IPR017853">
    <property type="entry name" value="GH"/>
</dbReference>
<feature type="chain" id="PRO_5014332324" description="Alpha-galactosidase" evidence="5">
    <location>
        <begin position="22"/>
        <end position="122"/>
    </location>
</feature>
<evidence type="ECO:0000256" key="3">
    <source>
        <dbReference type="ARBA" id="ARBA00023295"/>
    </source>
</evidence>
<proteinExistence type="inferred from homology"/>
<evidence type="ECO:0000313" key="7">
    <source>
        <dbReference type="Proteomes" id="UP000236333"/>
    </source>
</evidence>
<comment type="catalytic activity">
    <reaction evidence="4">
        <text>Hydrolysis of terminal, non-reducing alpha-D-galactose residues in alpha-D-galactosides, including galactose oligosaccharides, galactomannans and galactolipids.</text>
        <dbReference type="EC" id="3.2.1.22"/>
    </reaction>
</comment>
<dbReference type="AlphaFoldDB" id="A0A2J7ZPK5"/>
<keyword evidence="5" id="KW-0732">Signal</keyword>
<protein>
    <recommendedName>
        <fullName evidence="4">Alpha-galactosidase</fullName>
        <ecNumber evidence="4">3.2.1.22</ecNumber>
    </recommendedName>
    <alternativeName>
        <fullName evidence="4">Melibiase</fullName>
    </alternativeName>
</protein>
<keyword evidence="3 4" id="KW-0326">Glycosidase</keyword>
<keyword evidence="4" id="KW-1015">Disulfide bond</keyword>
<gene>
    <name evidence="6" type="ORF">TSOC_011862</name>
</gene>
<organism evidence="6 7">
    <name type="scientific">Tetrabaena socialis</name>
    <dbReference type="NCBI Taxonomy" id="47790"/>
    <lineage>
        <taxon>Eukaryota</taxon>
        <taxon>Viridiplantae</taxon>
        <taxon>Chlorophyta</taxon>
        <taxon>core chlorophytes</taxon>
        <taxon>Chlorophyceae</taxon>
        <taxon>CS clade</taxon>
        <taxon>Chlamydomonadales</taxon>
        <taxon>Tetrabaenaceae</taxon>
        <taxon>Tetrabaena</taxon>
    </lineage>
</organism>
<dbReference type="Pfam" id="PF16499">
    <property type="entry name" value="Melibiase_2"/>
    <property type="match status" value="1"/>
</dbReference>
<comment type="caution">
    <text evidence="6">The sequence shown here is derived from an EMBL/GenBank/DDBJ whole genome shotgun (WGS) entry which is preliminary data.</text>
</comment>
<dbReference type="GO" id="GO:0005975">
    <property type="term" value="P:carbohydrate metabolic process"/>
    <property type="evidence" value="ECO:0007669"/>
    <property type="project" value="InterPro"/>
</dbReference>
<dbReference type="Gene3D" id="3.20.20.70">
    <property type="entry name" value="Aldolase class I"/>
    <property type="match status" value="1"/>
</dbReference>
<dbReference type="InterPro" id="IPR013785">
    <property type="entry name" value="Aldolase_TIM"/>
</dbReference>
<dbReference type="PRINTS" id="PR00740">
    <property type="entry name" value="GLHYDRLASE27"/>
</dbReference>
<sequence>MGAIPARTALLVAALWATASALDNGVGKTPAMGWNSWNYFRCNINETIIKQVADAIVSSGLKDAGFVYVNIGLRWRGWRGPWTESKVSLALNIAMAVLLALLVAQPRRRAAAGAAKSSRDLQ</sequence>
<keyword evidence="2 4" id="KW-0378">Hydrolase</keyword>
<evidence type="ECO:0000256" key="1">
    <source>
        <dbReference type="ARBA" id="ARBA00009743"/>
    </source>
</evidence>
<evidence type="ECO:0000256" key="2">
    <source>
        <dbReference type="ARBA" id="ARBA00022801"/>
    </source>
</evidence>
<keyword evidence="7" id="KW-1185">Reference proteome</keyword>
<reference evidence="6 7" key="1">
    <citation type="journal article" date="2017" name="Mol. Biol. Evol.">
        <title>The 4-celled Tetrabaena socialis nuclear genome reveals the essential components for genetic control of cell number at the origin of multicellularity in the volvocine lineage.</title>
        <authorList>
            <person name="Featherston J."/>
            <person name="Arakaki Y."/>
            <person name="Hanschen E.R."/>
            <person name="Ferris P.J."/>
            <person name="Michod R.E."/>
            <person name="Olson B.J.S.C."/>
            <person name="Nozaki H."/>
            <person name="Durand P.M."/>
        </authorList>
    </citation>
    <scope>NUCLEOTIDE SEQUENCE [LARGE SCALE GENOMIC DNA]</scope>
    <source>
        <strain evidence="6 7">NIES-571</strain>
    </source>
</reference>
<dbReference type="InterPro" id="IPR002241">
    <property type="entry name" value="Glyco_hydro_27"/>
</dbReference>
<evidence type="ECO:0000313" key="6">
    <source>
        <dbReference type="EMBL" id="PNH02182.1"/>
    </source>
</evidence>
<dbReference type="SUPFAM" id="SSF51445">
    <property type="entry name" value="(Trans)glycosidases"/>
    <property type="match status" value="1"/>
</dbReference>
<accession>A0A2J7ZPK5</accession>
<comment type="similarity">
    <text evidence="1 4">Belongs to the glycosyl hydrolase 27 family.</text>
</comment>
<dbReference type="Proteomes" id="UP000236333">
    <property type="component" value="Unassembled WGS sequence"/>
</dbReference>
<evidence type="ECO:0000256" key="4">
    <source>
        <dbReference type="RuleBase" id="RU361168"/>
    </source>
</evidence>
<feature type="signal peptide" evidence="5">
    <location>
        <begin position="1"/>
        <end position="21"/>
    </location>
</feature>
<dbReference type="OrthoDB" id="1721701at2759"/>
<name>A0A2J7ZPK5_9CHLO</name>
<dbReference type="GO" id="GO:0004557">
    <property type="term" value="F:alpha-galactosidase activity"/>
    <property type="evidence" value="ECO:0007669"/>
    <property type="project" value="UniProtKB-EC"/>
</dbReference>
<dbReference type="PANTHER" id="PTHR11452">
    <property type="entry name" value="ALPHA-GALACTOSIDASE/ALPHA-N-ACETYLGALACTOSAMINIDASE"/>
    <property type="match status" value="1"/>
</dbReference>